<sequence length="269" mass="29667">MLSDEQFIRYQRQVSLPEWGESGQEQVSKGHVLIIGVGGLGSAAALYLCAAGVGKLVLVDDDKVEISNLQRQVSYREVDLEKPKTEALKTQLHALNAHCQIRTVGHRLSDSQLNLEIALADVVLDCSDNFETRHQINRLCFEAKRPLIFASAIGWQGQFAVFDFSEPVSLSGCYSCLLPEASAGRQVNDSCSDIGVVGPVVGTLGNYQALATLHKLVFDHFVFPTNLFHVFDGKTLVWQRLSMTRDNHCAICGDNARLRSAHNTERISP</sequence>
<dbReference type="PANTHER" id="PTHR10953:SF240">
    <property type="entry name" value="SULFUR CARRIER PROTEIN THIS ADENYLYLTRANSFERASE"/>
    <property type="match status" value="1"/>
</dbReference>
<comment type="caution">
    <text evidence="2">The sequence shown here is derived from an EMBL/GenBank/DDBJ whole genome shotgun (WGS) entry which is preliminary data.</text>
</comment>
<dbReference type="CDD" id="cd00757">
    <property type="entry name" value="ThiF_MoeB_HesA_family"/>
    <property type="match status" value="1"/>
</dbReference>
<dbReference type="PANTHER" id="PTHR10953">
    <property type="entry name" value="UBIQUITIN-ACTIVATING ENZYME E1"/>
    <property type="match status" value="1"/>
</dbReference>
<evidence type="ECO:0000313" key="3">
    <source>
        <dbReference type="Proteomes" id="UP001589645"/>
    </source>
</evidence>
<dbReference type="Proteomes" id="UP001589645">
    <property type="component" value="Unassembled WGS sequence"/>
</dbReference>
<keyword evidence="2" id="KW-0808">Transferase</keyword>
<dbReference type="GO" id="GO:0016779">
    <property type="term" value="F:nucleotidyltransferase activity"/>
    <property type="evidence" value="ECO:0007669"/>
    <property type="project" value="UniProtKB-KW"/>
</dbReference>
<feature type="domain" description="THIF-type NAD/FAD binding fold" evidence="1">
    <location>
        <begin position="10"/>
        <end position="249"/>
    </location>
</feature>
<dbReference type="InterPro" id="IPR045886">
    <property type="entry name" value="ThiF/MoeB/HesA"/>
</dbReference>
<dbReference type="SUPFAM" id="SSF69572">
    <property type="entry name" value="Activating enzymes of the ubiquitin-like proteins"/>
    <property type="match status" value="1"/>
</dbReference>
<accession>A0ABV5HSS1</accession>
<reference evidence="2 3" key="1">
    <citation type="submission" date="2024-09" db="EMBL/GenBank/DDBJ databases">
        <authorList>
            <person name="Sun Q."/>
            <person name="Mori K."/>
        </authorList>
    </citation>
    <scope>NUCLEOTIDE SEQUENCE [LARGE SCALE GENOMIC DNA]</scope>
    <source>
        <strain evidence="2 3">CECT 8064</strain>
    </source>
</reference>
<keyword evidence="2" id="KW-0548">Nucleotidyltransferase</keyword>
<dbReference type="InterPro" id="IPR000594">
    <property type="entry name" value="ThiF_NAD_FAD-bd"/>
</dbReference>
<evidence type="ECO:0000259" key="1">
    <source>
        <dbReference type="Pfam" id="PF00899"/>
    </source>
</evidence>
<protein>
    <submittedName>
        <fullName evidence="2">ThiF family adenylyltransferase</fullName>
    </submittedName>
</protein>
<dbReference type="Gene3D" id="3.40.50.720">
    <property type="entry name" value="NAD(P)-binding Rossmann-like Domain"/>
    <property type="match status" value="1"/>
</dbReference>
<dbReference type="Pfam" id="PF00899">
    <property type="entry name" value="ThiF"/>
    <property type="match status" value="1"/>
</dbReference>
<organism evidence="2 3">
    <name type="scientific">Vibrio olivae</name>
    <dbReference type="NCBI Taxonomy" id="1243002"/>
    <lineage>
        <taxon>Bacteria</taxon>
        <taxon>Pseudomonadati</taxon>
        <taxon>Pseudomonadota</taxon>
        <taxon>Gammaproteobacteria</taxon>
        <taxon>Vibrionales</taxon>
        <taxon>Vibrionaceae</taxon>
        <taxon>Vibrio</taxon>
    </lineage>
</organism>
<keyword evidence="3" id="KW-1185">Reference proteome</keyword>
<dbReference type="RefSeq" id="WP_390196644.1">
    <property type="nucleotide sequence ID" value="NZ_JBHMEP010000011.1"/>
</dbReference>
<evidence type="ECO:0000313" key="2">
    <source>
        <dbReference type="EMBL" id="MFB9137295.1"/>
    </source>
</evidence>
<name>A0ABV5HSS1_9VIBR</name>
<dbReference type="InterPro" id="IPR035985">
    <property type="entry name" value="Ubiquitin-activating_enz"/>
</dbReference>
<gene>
    <name evidence="2" type="ORF">ACFFUV_20230</name>
</gene>
<dbReference type="EMBL" id="JBHMEP010000011">
    <property type="protein sequence ID" value="MFB9137295.1"/>
    <property type="molecule type" value="Genomic_DNA"/>
</dbReference>
<proteinExistence type="predicted"/>